<dbReference type="AlphaFoldDB" id="A0A2T2NSR8"/>
<keyword evidence="1" id="KW-1133">Transmembrane helix</keyword>
<sequence length="142" mass="15623">MNAGTNGAEGDQIDGFGGVGTGGGSVGGGGCWGWGNFVWGNVFASVDMVFGGACDAPLLWVDFYVRSKVARSLNRRCPKKKQYALWLVSILNFRVALWLLGCVLSRLMAPEKQRKKCTYLALCMPFRRLQTKFQIGRVLFFS</sequence>
<keyword evidence="3" id="KW-1185">Reference proteome</keyword>
<reference evidence="2 3" key="1">
    <citation type="journal article" date="2018" name="Front. Microbiol.">
        <title>Genome-Wide Analysis of Corynespora cassiicola Leaf Fall Disease Putative Effectors.</title>
        <authorList>
            <person name="Lopez D."/>
            <person name="Ribeiro S."/>
            <person name="Label P."/>
            <person name="Fumanal B."/>
            <person name="Venisse J.S."/>
            <person name="Kohler A."/>
            <person name="de Oliveira R.R."/>
            <person name="Labutti K."/>
            <person name="Lipzen A."/>
            <person name="Lail K."/>
            <person name="Bauer D."/>
            <person name="Ohm R.A."/>
            <person name="Barry K.W."/>
            <person name="Spatafora J."/>
            <person name="Grigoriev I.V."/>
            <person name="Martin F.M."/>
            <person name="Pujade-Renaud V."/>
        </authorList>
    </citation>
    <scope>NUCLEOTIDE SEQUENCE [LARGE SCALE GENOMIC DNA]</scope>
    <source>
        <strain evidence="2 3">Philippines</strain>
    </source>
</reference>
<gene>
    <name evidence="2" type="ORF">BS50DRAFT_366357</name>
</gene>
<name>A0A2T2NSR8_CORCC</name>
<keyword evidence="1" id="KW-0812">Transmembrane</keyword>
<feature type="transmembrane region" description="Helical" evidence="1">
    <location>
        <begin position="42"/>
        <end position="65"/>
    </location>
</feature>
<dbReference type="EMBL" id="KZ678134">
    <property type="protein sequence ID" value="PSN68482.1"/>
    <property type="molecule type" value="Genomic_DNA"/>
</dbReference>
<dbReference type="Proteomes" id="UP000240883">
    <property type="component" value="Unassembled WGS sequence"/>
</dbReference>
<feature type="transmembrane region" description="Helical" evidence="1">
    <location>
        <begin position="85"/>
        <end position="108"/>
    </location>
</feature>
<evidence type="ECO:0000313" key="3">
    <source>
        <dbReference type="Proteomes" id="UP000240883"/>
    </source>
</evidence>
<protein>
    <submittedName>
        <fullName evidence="2">Uncharacterized protein</fullName>
    </submittedName>
</protein>
<evidence type="ECO:0000256" key="1">
    <source>
        <dbReference type="SAM" id="Phobius"/>
    </source>
</evidence>
<keyword evidence="1" id="KW-0472">Membrane</keyword>
<evidence type="ECO:0000313" key="2">
    <source>
        <dbReference type="EMBL" id="PSN68482.1"/>
    </source>
</evidence>
<accession>A0A2T2NSR8</accession>
<organism evidence="2 3">
    <name type="scientific">Corynespora cassiicola Philippines</name>
    <dbReference type="NCBI Taxonomy" id="1448308"/>
    <lineage>
        <taxon>Eukaryota</taxon>
        <taxon>Fungi</taxon>
        <taxon>Dikarya</taxon>
        <taxon>Ascomycota</taxon>
        <taxon>Pezizomycotina</taxon>
        <taxon>Dothideomycetes</taxon>
        <taxon>Pleosporomycetidae</taxon>
        <taxon>Pleosporales</taxon>
        <taxon>Corynesporascaceae</taxon>
        <taxon>Corynespora</taxon>
    </lineage>
</organism>
<proteinExistence type="predicted"/>